<comment type="caution">
    <text evidence="4">The sequence shown here is derived from an EMBL/GenBank/DDBJ whole genome shotgun (WGS) entry which is preliminary data.</text>
</comment>
<dbReference type="Pfam" id="PF03060">
    <property type="entry name" value="NMO"/>
    <property type="match status" value="1"/>
</dbReference>
<dbReference type="PANTHER" id="PTHR32332">
    <property type="entry name" value="2-NITROPROPANE DIOXYGENASE"/>
    <property type="match status" value="1"/>
</dbReference>
<evidence type="ECO:0000313" key="4">
    <source>
        <dbReference type="EMBL" id="MEO9383384.1"/>
    </source>
</evidence>
<dbReference type="Proteomes" id="UP001462502">
    <property type="component" value="Unassembled WGS sequence"/>
</dbReference>
<evidence type="ECO:0000256" key="2">
    <source>
        <dbReference type="ARBA" id="ARBA00022643"/>
    </source>
</evidence>
<gene>
    <name evidence="4" type="ORF">ABI908_04525</name>
</gene>
<sequence>MHQQYSELPNQPTPSAMQTAITRLFGIQHPLLCPGMSYIATPELVAAVSNAGGLGILATGPLNAEQTRSAIRRIRELTDKPFGIGCTLMMPGAADNAQVALEERAPVINYSLGKGDWIAKAAHAYGGKVLATVVTEKHAKSAEKCGADALLVTGHEAAAHGGSVTSLVLTPAIRRASALPIVAAGGFADGAGLIAALALGADAVAMGSRLAMTRESPVHAATKEMVLQRGAADTLYSKNFDGLWCRMMDTPASRRACRKPLGLLPAAFRASQMARRMGMPVMKVAIGGMLSQPQALRQLALFGAATESIRLAIQEGNHEKGVQLIGQAQGLIDDVPSVAELFARVMADAQACRARIASL</sequence>
<dbReference type="EC" id="1.13.12.-" evidence="4"/>
<dbReference type="PANTHER" id="PTHR32332:SF20">
    <property type="entry name" value="2-NITROPROPANE DIOXYGENASE-LIKE PROTEIN"/>
    <property type="match status" value="1"/>
</dbReference>
<dbReference type="Gene3D" id="3.20.20.70">
    <property type="entry name" value="Aldolase class I"/>
    <property type="match status" value="1"/>
</dbReference>
<keyword evidence="1" id="KW-0285">Flavoprotein</keyword>
<proteinExistence type="predicted"/>
<evidence type="ECO:0000256" key="3">
    <source>
        <dbReference type="ARBA" id="ARBA00023002"/>
    </source>
</evidence>
<keyword evidence="4" id="KW-0503">Monooxygenase</keyword>
<dbReference type="InterPro" id="IPR004136">
    <property type="entry name" value="NMO"/>
</dbReference>
<organism evidence="4 5">
    <name type="scientific">Chromobacterium phragmitis</name>
    <dbReference type="NCBI Taxonomy" id="2202141"/>
    <lineage>
        <taxon>Bacteria</taxon>
        <taxon>Pseudomonadati</taxon>
        <taxon>Pseudomonadota</taxon>
        <taxon>Betaproteobacteria</taxon>
        <taxon>Neisseriales</taxon>
        <taxon>Chromobacteriaceae</taxon>
        <taxon>Chromobacterium</taxon>
    </lineage>
</organism>
<keyword evidence="3 4" id="KW-0560">Oxidoreductase</keyword>
<protein>
    <submittedName>
        <fullName evidence="4">Nitronate monooxygenase</fullName>
        <ecNumber evidence="4">1.13.12.-</ecNumber>
    </submittedName>
</protein>
<reference evidence="4 5" key="1">
    <citation type="submission" date="2024-05" db="EMBL/GenBank/DDBJ databases">
        <authorList>
            <person name="De Oliveira J.P."/>
            <person name="Noriler S.A."/>
            <person name="De Oliveira A.G."/>
            <person name="Sipoli D.S."/>
        </authorList>
    </citation>
    <scope>NUCLEOTIDE SEQUENCE [LARGE SCALE GENOMIC DNA]</scope>
    <source>
        <strain evidence="4 5">LABIM192</strain>
    </source>
</reference>
<dbReference type="RefSeq" id="WP_347950152.1">
    <property type="nucleotide sequence ID" value="NZ_JBDXMI010000001.1"/>
</dbReference>
<keyword evidence="5" id="KW-1185">Reference proteome</keyword>
<accession>A0ABV0IQ28</accession>
<dbReference type="InterPro" id="IPR013785">
    <property type="entry name" value="Aldolase_TIM"/>
</dbReference>
<dbReference type="EMBL" id="JBDXMI010000001">
    <property type="protein sequence ID" value="MEO9383384.1"/>
    <property type="molecule type" value="Genomic_DNA"/>
</dbReference>
<dbReference type="SUPFAM" id="SSF51412">
    <property type="entry name" value="Inosine monophosphate dehydrogenase (IMPDH)"/>
    <property type="match status" value="1"/>
</dbReference>
<evidence type="ECO:0000256" key="1">
    <source>
        <dbReference type="ARBA" id="ARBA00022630"/>
    </source>
</evidence>
<dbReference type="GO" id="GO:0004497">
    <property type="term" value="F:monooxygenase activity"/>
    <property type="evidence" value="ECO:0007669"/>
    <property type="project" value="UniProtKB-KW"/>
</dbReference>
<name>A0ABV0IQ28_9NEIS</name>
<dbReference type="CDD" id="cd04730">
    <property type="entry name" value="NPD_like"/>
    <property type="match status" value="1"/>
</dbReference>
<keyword evidence="2" id="KW-0288">FMN</keyword>
<evidence type="ECO:0000313" key="5">
    <source>
        <dbReference type="Proteomes" id="UP001462502"/>
    </source>
</evidence>